<dbReference type="CDD" id="cd01983">
    <property type="entry name" value="SIMIBI"/>
    <property type="match status" value="1"/>
</dbReference>
<dbReference type="EC" id="2.7.1.130" evidence="3 13"/>
<dbReference type="AlphaFoldDB" id="A0A940Y984"/>
<dbReference type="InterPro" id="IPR003758">
    <property type="entry name" value="LpxK"/>
</dbReference>
<dbReference type="HAMAP" id="MF_00409">
    <property type="entry name" value="LpxK"/>
    <property type="match status" value="1"/>
</dbReference>
<dbReference type="EMBL" id="JAGQDD010000006">
    <property type="protein sequence ID" value="MBQ0930966.1"/>
    <property type="molecule type" value="Genomic_DNA"/>
</dbReference>
<dbReference type="InterPro" id="IPR027417">
    <property type="entry name" value="P-loop_NTPase"/>
</dbReference>
<evidence type="ECO:0000256" key="8">
    <source>
        <dbReference type="ARBA" id="ARBA00022741"/>
    </source>
</evidence>
<organism evidence="14 15">
    <name type="scientific">Ideonella alba</name>
    <dbReference type="NCBI Taxonomy" id="2824118"/>
    <lineage>
        <taxon>Bacteria</taxon>
        <taxon>Pseudomonadati</taxon>
        <taxon>Pseudomonadota</taxon>
        <taxon>Betaproteobacteria</taxon>
        <taxon>Burkholderiales</taxon>
        <taxon>Sphaerotilaceae</taxon>
        <taxon>Ideonella</taxon>
    </lineage>
</organism>
<proteinExistence type="inferred from homology"/>
<dbReference type="GO" id="GO:0009029">
    <property type="term" value="F:lipid-A 4'-kinase activity"/>
    <property type="evidence" value="ECO:0007669"/>
    <property type="project" value="UniProtKB-UniRule"/>
</dbReference>
<evidence type="ECO:0000256" key="9">
    <source>
        <dbReference type="ARBA" id="ARBA00022777"/>
    </source>
</evidence>
<dbReference type="GO" id="GO:0005524">
    <property type="term" value="F:ATP binding"/>
    <property type="evidence" value="ECO:0007669"/>
    <property type="project" value="UniProtKB-UniRule"/>
</dbReference>
<keyword evidence="6 13" id="KW-0441">Lipid A biosynthesis</keyword>
<name>A0A940Y984_9BURK</name>
<reference evidence="14 15" key="1">
    <citation type="submission" date="2021-04" db="EMBL/GenBank/DDBJ databases">
        <title>The genome sequence of Ideonella sp. 3Y2.</title>
        <authorList>
            <person name="Liu Y."/>
        </authorList>
    </citation>
    <scope>NUCLEOTIDE SEQUENCE [LARGE SCALE GENOMIC DNA]</scope>
    <source>
        <strain evidence="14 15">3Y2</strain>
    </source>
</reference>
<dbReference type="Proteomes" id="UP000676246">
    <property type="component" value="Unassembled WGS sequence"/>
</dbReference>
<keyword evidence="5 13" id="KW-0444">Lipid biosynthesis</keyword>
<dbReference type="PANTHER" id="PTHR42724:SF1">
    <property type="entry name" value="TETRAACYLDISACCHARIDE 4'-KINASE, MITOCHONDRIAL-RELATED"/>
    <property type="match status" value="1"/>
</dbReference>
<dbReference type="GO" id="GO:0005886">
    <property type="term" value="C:plasma membrane"/>
    <property type="evidence" value="ECO:0007669"/>
    <property type="project" value="TreeGrafter"/>
</dbReference>
<keyword evidence="11 13" id="KW-0443">Lipid metabolism</keyword>
<dbReference type="Pfam" id="PF02606">
    <property type="entry name" value="LpxK"/>
    <property type="match status" value="1"/>
</dbReference>
<evidence type="ECO:0000256" key="2">
    <source>
        <dbReference type="ARBA" id="ARBA00004870"/>
    </source>
</evidence>
<evidence type="ECO:0000256" key="11">
    <source>
        <dbReference type="ARBA" id="ARBA00023098"/>
    </source>
</evidence>
<keyword evidence="10 13" id="KW-0067">ATP-binding</keyword>
<evidence type="ECO:0000313" key="15">
    <source>
        <dbReference type="Proteomes" id="UP000676246"/>
    </source>
</evidence>
<keyword evidence="7 13" id="KW-0808">Transferase</keyword>
<sequence length="338" mass="36808">MQAQWWRPEPGVLAWLLWPLSWGLQRAALWLRGRDRQRARQLPVPVLVVGNLIVGGAGKTPTTIALIQALRERGWRPGLISRGHGRRDSGLRLLGPQVSAAEVGDEPLLIHRRTGVPGMVGADRTEAARSLLGAHPEVNLLLADDGLQHARLARDWQLIVFDARGIGNGLTLPAGPLREPWTTRVPAHSSVLYNAEQPSTPWPGHLAQRRLAGAVPLADWWAGQPPAADAWQTLGSGPVPLAAAGLAEPERFFTMLRAQGLDCRCLPLPDHAPLDPLPWPANEPVVLLTEKDAVKLTPGRVPPGQSIWVVALDFQLPRALVDEIDQALHACHPHKPAR</sequence>
<evidence type="ECO:0000256" key="5">
    <source>
        <dbReference type="ARBA" id="ARBA00022516"/>
    </source>
</evidence>
<feature type="binding site" evidence="13">
    <location>
        <begin position="53"/>
        <end position="60"/>
    </location>
    <ligand>
        <name>ATP</name>
        <dbReference type="ChEBI" id="CHEBI:30616"/>
    </ligand>
</feature>
<keyword evidence="9 13" id="KW-0418">Kinase</keyword>
<dbReference type="GO" id="GO:0009245">
    <property type="term" value="P:lipid A biosynthetic process"/>
    <property type="evidence" value="ECO:0007669"/>
    <property type="project" value="UniProtKB-UniRule"/>
</dbReference>
<dbReference type="NCBIfam" id="TIGR00682">
    <property type="entry name" value="lpxK"/>
    <property type="match status" value="1"/>
</dbReference>
<dbReference type="SUPFAM" id="SSF52540">
    <property type="entry name" value="P-loop containing nucleoside triphosphate hydrolases"/>
    <property type="match status" value="1"/>
</dbReference>
<comment type="pathway">
    <text evidence="2 13">Glycolipid biosynthesis; lipid IV(A) biosynthesis; lipid IV(A) from (3R)-3-hydroxytetradecanoyl-[acyl-carrier-protein] and UDP-N-acetyl-alpha-D-glucosamine: step 6/6.</text>
</comment>
<evidence type="ECO:0000256" key="1">
    <source>
        <dbReference type="ARBA" id="ARBA00002274"/>
    </source>
</evidence>
<dbReference type="PANTHER" id="PTHR42724">
    <property type="entry name" value="TETRAACYLDISACCHARIDE 4'-KINASE"/>
    <property type="match status" value="1"/>
</dbReference>
<dbReference type="GO" id="GO:0009244">
    <property type="term" value="P:lipopolysaccharide core region biosynthetic process"/>
    <property type="evidence" value="ECO:0007669"/>
    <property type="project" value="TreeGrafter"/>
</dbReference>
<keyword evidence="15" id="KW-1185">Reference proteome</keyword>
<keyword evidence="8 13" id="KW-0547">Nucleotide-binding</keyword>
<evidence type="ECO:0000256" key="6">
    <source>
        <dbReference type="ARBA" id="ARBA00022556"/>
    </source>
</evidence>
<evidence type="ECO:0000256" key="7">
    <source>
        <dbReference type="ARBA" id="ARBA00022679"/>
    </source>
</evidence>
<evidence type="ECO:0000256" key="4">
    <source>
        <dbReference type="ARBA" id="ARBA00016436"/>
    </source>
</evidence>
<evidence type="ECO:0000313" key="14">
    <source>
        <dbReference type="EMBL" id="MBQ0930966.1"/>
    </source>
</evidence>
<accession>A0A940Y984</accession>
<comment type="similarity">
    <text evidence="13">Belongs to the LpxK family.</text>
</comment>
<comment type="catalytic activity">
    <reaction evidence="13">
        <text>a lipid A disaccharide + ATP = a lipid IVA + ADP + H(+)</text>
        <dbReference type="Rhea" id="RHEA:67840"/>
        <dbReference type="ChEBI" id="CHEBI:15378"/>
        <dbReference type="ChEBI" id="CHEBI:30616"/>
        <dbReference type="ChEBI" id="CHEBI:176343"/>
        <dbReference type="ChEBI" id="CHEBI:176425"/>
        <dbReference type="ChEBI" id="CHEBI:456216"/>
        <dbReference type="EC" id="2.7.1.130"/>
    </reaction>
</comment>
<comment type="function">
    <text evidence="1 13">Transfers the gamma-phosphate of ATP to the 4'-position of a tetraacyldisaccharide 1-phosphate intermediate (termed DS-1-P) to form tetraacyldisaccharide 1,4'-bis-phosphate (lipid IVA).</text>
</comment>
<evidence type="ECO:0000256" key="12">
    <source>
        <dbReference type="ARBA" id="ARBA00029757"/>
    </source>
</evidence>
<evidence type="ECO:0000256" key="13">
    <source>
        <dbReference type="HAMAP-Rule" id="MF_00409"/>
    </source>
</evidence>
<evidence type="ECO:0000256" key="10">
    <source>
        <dbReference type="ARBA" id="ARBA00022840"/>
    </source>
</evidence>
<comment type="caution">
    <text evidence="14">The sequence shown here is derived from an EMBL/GenBank/DDBJ whole genome shotgun (WGS) entry which is preliminary data.</text>
</comment>
<gene>
    <name evidence="13" type="primary">lpxK</name>
    <name evidence="14" type="ORF">KAK03_10755</name>
</gene>
<evidence type="ECO:0000256" key="3">
    <source>
        <dbReference type="ARBA" id="ARBA00012071"/>
    </source>
</evidence>
<protein>
    <recommendedName>
        <fullName evidence="4 13">Tetraacyldisaccharide 4'-kinase</fullName>
        <ecNumber evidence="3 13">2.7.1.130</ecNumber>
    </recommendedName>
    <alternativeName>
        <fullName evidence="12 13">Lipid A 4'-kinase</fullName>
    </alternativeName>
</protein>